<dbReference type="RefSeq" id="WP_390225995.1">
    <property type="nucleotide sequence ID" value="NZ_JBHTAA010000015.1"/>
</dbReference>
<name>A0ABD5ZJD6_9EURY</name>
<dbReference type="PANTHER" id="PTHR10151:SF120">
    <property type="entry name" value="BIS(5'-ADENOSYL)-TRIPHOSPHATASE"/>
    <property type="match status" value="1"/>
</dbReference>
<reference evidence="1 2" key="1">
    <citation type="journal article" date="2019" name="Int. J. Syst. Evol. Microbiol.">
        <title>The Global Catalogue of Microorganisms (GCM) 10K type strain sequencing project: providing services to taxonomists for standard genome sequencing and annotation.</title>
        <authorList>
            <consortium name="The Broad Institute Genomics Platform"/>
            <consortium name="The Broad Institute Genome Sequencing Center for Infectious Disease"/>
            <person name="Wu L."/>
            <person name="Ma J."/>
        </authorList>
    </citation>
    <scope>NUCLEOTIDE SEQUENCE [LARGE SCALE GENOMIC DNA]</scope>
    <source>
        <strain evidence="1 2">DSM 29988</strain>
    </source>
</reference>
<dbReference type="InterPro" id="IPR017850">
    <property type="entry name" value="Alkaline_phosphatase_core_sf"/>
</dbReference>
<dbReference type="PANTHER" id="PTHR10151">
    <property type="entry name" value="ECTONUCLEOTIDE PYROPHOSPHATASE/PHOSPHODIESTERASE"/>
    <property type="match status" value="1"/>
</dbReference>
<dbReference type="Gene3D" id="3.40.720.10">
    <property type="entry name" value="Alkaline Phosphatase, subunit A"/>
    <property type="match status" value="1"/>
</dbReference>
<dbReference type="AlphaFoldDB" id="A0ABD5ZJD6"/>
<evidence type="ECO:0000313" key="1">
    <source>
        <dbReference type="EMBL" id="MFC7205368.1"/>
    </source>
</evidence>
<comment type="caution">
    <text evidence="1">The sequence shown here is derived from an EMBL/GenBank/DDBJ whole genome shotgun (WGS) entry which is preliminary data.</text>
</comment>
<dbReference type="GO" id="GO:0016787">
    <property type="term" value="F:hydrolase activity"/>
    <property type="evidence" value="ECO:0007669"/>
    <property type="project" value="UniProtKB-ARBA"/>
</dbReference>
<accession>A0ABD5ZJD6</accession>
<dbReference type="EMBL" id="JBHTAA010000015">
    <property type="protein sequence ID" value="MFC7205368.1"/>
    <property type="molecule type" value="Genomic_DNA"/>
</dbReference>
<evidence type="ECO:0000313" key="2">
    <source>
        <dbReference type="Proteomes" id="UP001596481"/>
    </source>
</evidence>
<proteinExistence type="predicted"/>
<protein>
    <submittedName>
        <fullName evidence="1">Alkaline phosphatase family protein</fullName>
    </submittedName>
</protein>
<sequence length="542" mass="59740">MTDTRSGEMNTLLVGLDAACLPVLEPLFEEGAVPTLASLFDQGSHGPLESQMPPWTASAWPSIYTGMNPGKHGIFDFLSFDGYDWSVVNGSHIRERTLWELLSYHGHTSVVVNTPVTHPCREFDGALIPGYTSPENPPCYPAGILDDVREAIGDYRIYARDPKPTDAKASDRYCELIRMRGEAFRYLVDRFQPEFGFIQFQQTDTVFHERPGDLDTVRDIYAEVDAQLAAIIDAYQPSNVIVVSDHGMGEMNGYEFRVNEFLHEHGYVKTVNGGQGMPTWATVRDSKLKEGVEAQSVELGAAARLIQLMARVGLTSQRIGAVLKRVGLDEVVAKHIDTDLISAGTRQVDFERSMAFMRSRTEIGIRINLEGREPHGIVPVSEYDVVRSELIELLESAKGPDGKPVFDEVAPREQYYFGPEADTSVDIVTVPREFDQFLSAMMPGQVFGTPSEPWNHKLFGVIGAKGEAIDASAGLEGAHIFDVAPTVLATFGIESDERMDGRALPIVTSPGSKAYPTLEAGAVEETDDDMVEERLANLGYLE</sequence>
<dbReference type="InterPro" id="IPR002591">
    <property type="entry name" value="Phosphodiest/P_Trfase"/>
</dbReference>
<keyword evidence="2" id="KW-1185">Reference proteome</keyword>
<dbReference type="Pfam" id="PF01663">
    <property type="entry name" value="Phosphodiest"/>
    <property type="match status" value="1"/>
</dbReference>
<gene>
    <name evidence="1" type="ORF">ACFQJC_17800</name>
</gene>
<dbReference type="SUPFAM" id="SSF53649">
    <property type="entry name" value="Alkaline phosphatase-like"/>
    <property type="match status" value="1"/>
</dbReference>
<organism evidence="1 2">
    <name type="scientific">Haloferax namakaokahaiae</name>
    <dbReference type="NCBI Taxonomy" id="1748331"/>
    <lineage>
        <taxon>Archaea</taxon>
        <taxon>Methanobacteriati</taxon>
        <taxon>Methanobacteriota</taxon>
        <taxon>Stenosarchaea group</taxon>
        <taxon>Halobacteria</taxon>
        <taxon>Halobacteriales</taxon>
        <taxon>Haloferacaceae</taxon>
        <taxon>Haloferax</taxon>
    </lineage>
</organism>
<dbReference type="Proteomes" id="UP001596481">
    <property type="component" value="Unassembled WGS sequence"/>
</dbReference>